<proteinExistence type="predicted"/>
<accession>A0AAD7EMA8</accession>
<dbReference type="EMBL" id="JARIHO010000032">
    <property type="protein sequence ID" value="KAJ7334657.1"/>
    <property type="molecule type" value="Genomic_DNA"/>
</dbReference>
<name>A0AAD7EMA8_9AGAR</name>
<organism evidence="1 2">
    <name type="scientific">Mycena albidolilacea</name>
    <dbReference type="NCBI Taxonomy" id="1033008"/>
    <lineage>
        <taxon>Eukaryota</taxon>
        <taxon>Fungi</taxon>
        <taxon>Dikarya</taxon>
        <taxon>Basidiomycota</taxon>
        <taxon>Agaricomycotina</taxon>
        <taxon>Agaricomycetes</taxon>
        <taxon>Agaricomycetidae</taxon>
        <taxon>Agaricales</taxon>
        <taxon>Marasmiineae</taxon>
        <taxon>Mycenaceae</taxon>
        <taxon>Mycena</taxon>
    </lineage>
</organism>
<comment type="caution">
    <text evidence="1">The sequence shown here is derived from an EMBL/GenBank/DDBJ whole genome shotgun (WGS) entry which is preliminary data.</text>
</comment>
<dbReference type="AlphaFoldDB" id="A0AAD7EMA8"/>
<gene>
    <name evidence="1" type="ORF">DFH08DRAFT_879021</name>
</gene>
<protein>
    <recommendedName>
        <fullName evidence="3">F-box domain-containing protein</fullName>
    </recommendedName>
</protein>
<evidence type="ECO:0008006" key="3">
    <source>
        <dbReference type="Google" id="ProtNLM"/>
    </source>
</evidence>
<reference evidence="1" key="1">
    <citation type="submission" date="2023-03" db="EMBL/GenBank/DDBJ databases">
        <title>Massive genome expansion in bonnet fungi (Mycena s.s.) driven by repeated elements and novel gene families across ecological guilds.</title>
        <authorList>
            <consortium name="Lawrence Berkeley National Laboratory"/>
            <person name="Harder C.B."/>
            <person name="Miyauchi S."/>
            <person name="Viragh M."/>
            <person name="Kuo A."/>
            <person name="Thoen E."/>
            <person name="Andreopoulos B."/>
            <person name="Lu D."/>
            <person name="Skrede I."/>
            <person name="Drula E."/>
            <person name="Henrissat B."/>
            <person name="Morin E."/>
            <person name="Kohler A."/>
            <person name="Barry K."/>
            <person name="LaButti K."/>
            <person name="Morin E."/>
            <person name="Salamov A."/>
            <person name="Lipzen A."/>
            <person name="Mereny Z."/>
            <person name="Hegedus B."/>
            <person name="Baldrian P."/>
            <person name="Stursova M."/>
            <person name="Weitz H."/>
            <person name="Taylor A."/>
            <person name="Grigoriev I.V."/>
            <person name="Nagy L.G."/>
            <person name="Martin F."/>
            <person name="Kauserud H."/>
        </authorList>
    </citation>
    <scope>NUCLEOTIDE SEQUENCE</scope>
    <source>
        <strain evidence="1">CBHHK002</strain>
    </source>
</reference>
<dbReference type="SUPFAM" id="SSF52047">
    <property type="entry name" value="RNI-like"/>
    <property type="match status" value="1"/>
</dbReference>
<evidence type="ECO:0000313" key="2">
    <source>
        <dbReference type="Proteomes" id="UP001218218"/>
    </source>
</evidence>
<evidence type="ECO:0000313" key="1">
    <source>
        <dbReference type="EMBL" id="KAJ7334657.1"/>
    </source>
</evidence>
<dbReference type="Proteomes" id="UP001218218">
    <property type="component" value="Unassembled WGS sequence"/>
</dbReference>
<keyword evidence="2" id="KW-1185">Reference proteome</keyword>
<sequence length="391" mass="44251">MSSLADHARLTDFDIRIQLDLERSLSIMRSQKQQVLDTYKYPVLTLLNEITIDIFMHFMPIYPLCPPLTGLYSPSLSTQICRQWREIALATPALWRAISLSDSSIPFEQQDNVVKMWLSRSWSYPLSLDFDEDSIDRMHAVEAMTALLPHCARWEYLNLRLSVSRLRMIQGPTPLLRHLDLWLVDNDLILTMVEFQAPLLRTAVLNDVTLQNLTLPWAQLTSLTLRRVYPCECVPVLQHTSSLIHCELGLVGDDDHTDIFPDIAFPSLQSLTLTGSSRVGHLPTLTLPTLHNLRIPESMLAPSCIDTLASFLAKSHCQLQELCVVNRVSVPEDSYRAALPLVKISFHSQALSVRFAINSLSSFGRLMAMLGRICLFMSIETTLLFCVDATT</sequence>